<feature type="signal peptide" evidence="1">
    <location>
        <begin position="1"/>
        <end position="16"/>
    </location>
</feature>
<evidence type="ECO:0000256" key="1">
    <source>
        <dbReference type="SAM" id="SignalP"/>
    </source>
</evidence>
<proteinExistence type="predicted"/>
<keyword evidence="3" id="KW-1185">Reference proteome</keyword>
<sequence length="155" mass="18181">MRILLFFLLSMSPAFLFSQTKKTLEINYNKENVVASSIDGIWKAKNNNLEFISDPTVLEAISDHYFQHLKEFKIYHAGIMKVARRETEKAHPFILTELNGNPYLIFFRERDDKPYGDAESFILFIARGETKSQDRLFIGGDFNNQPFEEYTRDVR</sequence>
<evidence type="ECO:0000313" key="2">
    <source>
        <dbReference type="EMBL" id="TDQ78285.1"/>
    </source>
</evidence>
<dbReference type="Proteomes" id="UP000295292">
    <property type="component" value="Unassembled WGS sequence"/>
</dbReference>
<comment type="caution">
    <text evidence="2">The sequence shown here is derived from an EMBL/GenBank/DDBJ whole genome shotgun (WGS) entry which is preliminary data.</text>
</comment>
<name>A0A4R6WPT3_9SPHI</name>
<accession>A0A4R6WPT3</accession>
<dbReference type="AlphaFoldDB" id="A0A4R6WPT3"/>
<dbReference type="EMBL" id="SNYV01000013">
    <property type="protein sequence ID" value="TDQ78285.1"/>
    <property type="molecule type" value="Genomic_DNA"/>
</dbReference>
<keyword evidence="1" id="KW-0732">Signal</keyword>
<evidence type="ECO:0000313" key="3">
    <source>
        <dbReference type="Proteomes" id="UP000295292"/>
    </source>
</evidence>
<organism evidence="2 3">
    <name type="scientific">Sphingobacterium yanglingense</name>
    <dbReference type="NCBI Taxonomy" id="1437280"/>
    <lineage>
        <taxon>Bacteria</taxon>
        <taxon>Pseudomonadati</taxon>
        <taxon>Bacteroidota</taxon>
        <taxon>Sphingobacteriia</taxon>
        <taxon>Sphingobacteriales</taxon>
        <taxon>Sphingobacteriaceae</taxon>
        <taxon>Sphingobacterium</taxon>
    </lineage>
</organism>
<protein>
    <submittedName>
        <fullName evidence="2">Uncharacterized protein</fullName>
    </submittedName>
</protein>
<gene>
    <name evidence="2" type="ORF">CLV99_2265</name>
</gene>
<reference evidence="2 3" key="1">
    <citation type="submission" date="2019-03" db="EMBL/GenBank/DDBJ databases">
        <title>Genomic Encyclopedia of Archaeal and Bacterial Type Strains, Phase II (KMG-II): from individual species to whole genera.</title>
        <authorList>
            <person name="Goeker M."/>
        </authorList>
    </citation>
    <scope>NUCLEOTIDE SEQUENCE [LARGE SCALE GENOMIC DNA]</scope>
    <source>
        <strain evidence="2 3">DSM 28353</strain>
    </source>
</reference>
<feature type="chain" id="PRO_5020906302" evidence="1">
    <location>
        <begin position="17"/>
        <end position="155"/>
    </location>
</feature>